<dbReference type="PANTHER" id="PTHR21338">
    <property type="entry name" value="MITOCHONDRIAL RIBOSOMAL PROTEIN L41"/>
    <property type="match status" value="1"/>
</dbReference>
<keyword evidence="3" id="KW-0809">Transit peptide</keyword>
<dbReference type="GO" id="GO:0006412">
    <property type="term" value="P:translation"/>
    <property type="evidence" value="ECO:0007669"/>
    <property type="project" value="TreeGrafter"/>
</dbReference>
<evidence type="ECO:0000256" key="6">
    <source>
        <dbReference type="ARBA" id="ARBA00023274"/>
    </source>
</evidence>
<dbReference type="GO" id="GO:0003735">
    <property type="term" value="F:structural constituent of ribosome"/>
    <property type="evidence" value="ECO:0007669"/>
    <property type="project" value="InterPro"/>
</dbReference>
<dbReference type="WBParaSite" id="SMUV_0000217901-mRNA-1">
    <property type="protein sequence ID" value="SMUV_0000217901-mRNA-1"/>
    <property type="gene ID" value="SMUV_0000217901"/>
</dbReference>
<dbReference type="Proteomes" id="UP000046393">
    <property type="component" value="Unplaced"/>
</dbReference>
<evidence type="ECO:0000256" key="5">
    <source>
        <dbReference type="ARBA" id="ARBA00023128"/>
    </source>
</evidence>
<dbReference type="STRING" id="451379.A0A0N5ADD4"/>
<evidence type="ECO:0000313" key="7">
    <source>
        <dbReference type="Proteomes" id="UP000046393"/>
    </source>
</evidence>
<evidence type="ECO:0000256" key="4">
    <source>
        <dbReference type="ARBA" id="ARBA00022980"/>
    </source>
</evidence>
<keyword evidence="5" id="KW-0496">Mitochondrion</keyword>
<protein>
    <submittedName>
        <fullName evidence="8">39S ribosomal protein L41, mitochondrial</fullName>
    </submittedName>
</protein>
<dbReference type="Pfam" id="PF09809">
    <property type="entry name" value="MRP-L27"/>
    <property type="match status" value="1"/>
</dbReference>
<keyword evidence="6" id="KW-0687">Ribonucleoprotein</keyword>
<sequence length="194" mass="22550">MSSLVYFVSVRGVRSLNAFHFPAPWPFVKKGSYGHRKIGPVFYEKWKFPGQNHEFSRVSPKFQKLNLPETHGYTDVQPEGFVDPKTGKFVVVKEMQSEIIAPDLSKFNLKPYVSYRTDAEIKMRLEEYEKKVRTEGSEELADRKVNQDLRWPPPKMNSKTLFDLFYAPKVREMFNEGKYKAVCANVKNVKESDG</sequence>
<keyword evidence="4" id="KW-0689">Ribosomal protein</keyword>
<organism evidence="7 8">
    <name type="scientific">Syphacia muris</name>
    <dbReference type="NCBI Taxonomy" id="451379"/>
    <lineage>
        <taxon>Eukaryota</taxon>
        <taxon>Metazoa</taxon>
        <taxon>Ecdysozoa</taxon>
        <taxon>Nematoda</taxon>
        <taxon>Chromadorea</taxon>
        <taxon>Rhabditida</taxon>
        <taxon>Spirurina</taxon>
        <taxon>Oxyuridomorpha</taxon>
        <taxon>Oxyuroidea</taxon>
        <taxon>Oxyuridae</taxon>
        <taxon>Syphacia</taxon>
    </lineage>
</organism>
<dbReference type="AlphaFoldDB" id="A0A0N5ADD4"/>
<evidence type="ECO:0000256" key="2">
    <source>
        <dbReference type="ARBA" id="ARBA00010152"/>
    </source>
</evidence>
<comment type="similarity">
    <text evidence="2">Belongs to the mitochondrion-specific ribosomal protein mL41 family.</text>
</comment>
<name>A0A0N5ADD4_9BILA</name>
<dbReference type="InterPro" id="IPR019189">
    <property type="entry name" value="Ribosomal_mL41"/>
</dbReference>
<dbReference type="GO" id="GO:0005762">
    <property type="term" value="C:mitochondrial large ribosomal subunit"/>
    <property type="evidence" value="ECO:0007669"/>
    <property type="project" value="InterPro"/>
</dbReference>
<reference evidence="8" key="1">
    <citation type="submission" date="2016-04" db="UniProtKB">
        <authorList>
            <consortium name="WormBaseParasite"/>
        </authorList>
    </citation>
    <scope>IDENTIFICATION</scope>
</reference>
<proteinExistence type="inferred from homology"/>
<evidence type="ECO:0000256" key="3">
    <source>
        <dbReference type="ARBA" id="ARBA00022946"/>
    </source>
</evidence>
<comment type="subcellular location">
    <subcellularLocation>
        <location evidence="1">Mitochondrion</location>
    </subcellularLocation>
</comment>
<evidence type="ECO:0000256" key="1">
    <source>
        <dbReference type="ARBA" id="ARBA00004173"/>
    </source>
</evidence>
<keyword evidence="7" id="KW-1185">Reference proteome</keyword>
<evidence type="ECO:0000313" key="8">
    <source>
        <dbReference type="WBParaSite" id="SMUV_0000217901-mRNA-1"/>
    </source>
</evidence>
<accession>A0A0N5ADD4</accession>
<dbReference type="PANTHER" id="PTHR21338:SF0">
    <property type="entry name" value="LARGE RIBOSOMAL SUBUNIT PROTEIN ML41"/>
    <property type="match status" value="1"/>
</dbReference>